<organism evidence="3">
    <name type="scientific">Liphistius sp. SGP-2016</name>
    <dbReference type="NCBI Taxonomy" id="1905180"/>
    <lineage>
        <taxon>Eukaryota</taxon>
        <taxon>Metazoa</taxon>
        <taxon>Ecdysozoa</taxon>
        <taxon>Arthropoda</taxon>
        <taxon>Chelicerata</taxon>
        <taxon>Arachnida</taxon>
        <taxon>Araneae</taxon>
        <taxon>Mesothelae</taxon>
        <taxon>Liphistiidae</taxon>
        <taxon>Liphistius</taxon>
    </lineage>
</organism>
<accession>A0A4Q8K523</accession>
<feature type="signal peptide" evidence="1">
    <location>
        <begin position="1"/>
        <end position="23"/>
    </location>
</feature>
<reference evidence="3" key="1">
    <citation type="submission" date="2017-05" db="EMBL/GenBank/DDBJ databases">
        <authorList>
            <person name="QRISCLOUD D."/>
        </authorList>
    </citation>
    <scope>NUCLEOTIDE SEQUENCE</scope>
</reference>
<dbReference type="EMBL" id="HAHL01000166">
    <property type="protein sequence ID" value="SNX34348.1"/>
    <property type="molecule type" value="Transcribed_RNA"/>
</dbReference>
<feature type="chain" id="PRO_5036120021" evidence="1">
    <location>
        <begin position="24"/>
        <end position="87"/>
    </location>
</feature>
<evidence type="ECO:0000313" key="3">
    <source>
        <dbReference type="EMBL" id="SNX34348.1"/>
    </source>
</evidence>
<dbReference type="EMBL" id="HAHK01000052">
    <property type="protein sequence ID" value="SNX33172.1"/>
    <property type="molecule type" value="Transcribed_RNA"/>
</dbReference>
<keyword evidence="1" id="KW-0732">Signal</keyword>
<dbReference type="EMBL" id="HAHL01000248">
    <property type="protein sequence ID" value="SNX34994.1"/>
    <property type="molecule type" value="Transcribed_RNA"/>
</dbReference>
<reference evidence="3" key="2">
    <citation type="submission" date="2019-05" db="EMBL/GenBank/DDBJ databases">
        <title>Unravelling the molecular evolution of spider venoms.</title>
        <authorList>
            <person name="Pineda S."/>
        </authorList>
    </citation>
    <scope>NUCLEOTIDE SEQUENCE</scope>
</reference>
<evidence type="ECO:0000256" key="1">
    <source>
        <dbReference type="SAM" id="SignalP"/>
    </source>
</evidence>
<dbReference type="EMBL" id="HAHK01000053">
    <property type="protein sequence ID" value="SNX33189.1"/>
    <property type="molecule type" value="Transcribed_RNA"/>
</dbReference>
<name>A0A4Q8K523_9ARAC</name>
<dbReference type="AlphaFoldDB" id="A0A4Q8K523"/>
<evidence type="ECO:0000313" key="2">
    <source>
        <dbReference type="EMBL" id="SNX33172.1"/>
    </source>
</evidence>
<proteinExistence type="predicted"/>
<protein>
    <submittedName>
        <fullName evidence="2">U18-Liphistoxin-Lsp1a_1</fullName>
    </submittedName>
    <submittedName>
        <fullName evidence="3">U28-Liphistoxin-Lsp1a_1</fullName>
    </submittedName>
</protein>
<sequence>MFSLRSVGLLHAAVFWMLPNCATNCNVLRCVVSRSIVCAILYPSSPKYNDLPTDKSPQLLPNWPPSILQESVISGFSSNLSIMPIGF</sequence>